<evidence type="ECO:0000259" key="2">
    <source>
        <dbReference type="SMART" id="SM00477"/>
    </source>
</evidence>
<dbReference type="OrthoDB" id="69221at2759"/>
<dbReference type="RefSeq" id="XP_055369854.1">
    <property type="nucleotide sequence ID" value="XM_055513879.1"/>
</dbReference>
<dbReference type="PANTHER" id="PTHR21472:SF15">
    <property type="entry name" value="ENDONUCLEASE DOMAIN-CONTAINING 1 PROTEIN-RELATED"/>
    <property type="match status" value="1"/>
</dbReference>
<evidence type="ECO:0000256" key="1">
    <source>
        <dbReference type="SAM" id="SignalP"/>
    </source>
</evidence>
<dbReference type="GO" id="GO:0016787">
    <property type="term" value="F:hydrolase activity"/>
    <property type="evidence" value="ECO:0007669"/>
    <property type="project" value="InterPro"/>
</dbReference>
<evidence type="ECO:0000259" key="3">
    <source>
        <dbReference type="SMART" id="SM00892"/>
    </source>
</evidence>
<dbReference type="InterPro" id="IPR020821">
    <property type="entry name" value="ENPP1-3/EXOG-like_nuc-like"/>
</dbReference>
<dbReference type="Gene3D" id="3.40.570.10">
    <property type="entry name" value="Extracellular Endonuclease, subunit A"/>
    <property type="match status" value="1"/>
</dbReference>
<proteinExistence type="predicted"/>
<keyword evidence="1" id="KW-0732">Signal</keyword>
<dbReference type="SUPFAM" id="SSF54060">
    <property type="entry name" value="His-Me finger endonucleases"/>
    <property type="match status" value="1"/>
</dbReference>
<dbReference type="Pfam" id="PF01223">
    <property type="entry name" value="Endonuclease_NS"/>
    <property type="match status" value="1"/>
</dbReference>
<dbReference type="SMART" id="SM00477">
    <property type="entry name" value="NUC"/>
    <property type="match status" value="1"/>
</dbReference>
<keyword evidence="4" id="KW-1185">Reference proteome</keyword>
<dbReference type="GeneID" id="114868993"/>
<dbReference type="PANTHER" id="PTHR21472">
    <property type="entry name" value="ENDONUCLEASE DOMAIN-CONTAINING 1 PROTEIN ENDOD1"/>
    <property type="match status" value="1"/>
</dbReference>
<gene>
    <name evidence="5" type="primary">LOC114868993</name>
</gene>
<dbReference type="Proteomes" id="UP000515150">
    <property type="component" value="Chromosome 2"/>
</dbReference>
<reference evidence="5" key="1">
    <citation type="submission" date="2025-08" db="UniProtKB">
        <authorList>
            <consortium name="RefSeq"/>
        </authorList>
    </citation>
    <scope>IDENTIFICATION</scope>
</reference>
<name>A0A9W2Y743_BETSP</name>
<feature type="signal peptide" evidence="1">
    <location>
        <begin position="1"/>
        <end position="32"/>
    </location>
</feature>
<feature type="domain" description="ENPP1-3/EXOG-like endonuclease/phosphodiesterase" evidence="2">
    <location>
        <begin position="78"/>
        <end position="282"/>
    </location>
</feature>
<dbReference type="SMART" id="SM00892">
    <property type="entry name" value="Endonuclease_NS"/>
    <property type="match status" value="1"/>
</dbReference>
<dbReference type="GO" id="GO:0003676">
    <property type="term" value="F:nucleic acid binding"/>
    <property type="evidence" value="ECO:0007669"/>
    <property type="project" value="InterPro"/>
</dbReference>
<dbReference type="GO" id="GO:0046872">
    <property type="term" value="F:metal ion binding"/>
    <property type="evidence" value="ECO:0007669"/>
    <property type="project" value="InterPro"/>
</dbReference>
<dbReference type="InterPro" id="IPR044929">
    <property type="entry name" value="DNA/RNA_non-sp_Endonuclease_sf"/>
</dbReference>
<dbReference type="InterPro" id="IPR044925">
    <property type="entry name" value="His-Me_finger_sf"/>
</dbReference>
<feature type="domain" description="DNA/RNA non-specific endonuclease/pyrophosphatase/phosphodiesterase" evidence="3">
    <location>
        <begin position="77"/>
        <end position="285"/>
    </location>
</feature>
<evidence type="ECO:0000313" key="5">
    <source>
        <dbReference type="RefSeq" id="XP_055369854.1"/>
    </source>
</evidence>
<dbReference type="InterPro" id="IPR039015">
    <property type="entry name" value="ENDOD1"/>
</dbReference>
<dbReference type="AlphaFoldDB" id="A0A9W2Y743"/>
<protein>
    <submittedName>
        <fullName evidence="5">Endonuclease domain-containing 1 protein-like isoform X1</fullName>
    </submittedName>
</protein>
<sequence length="319" mass="36176">MRPLAEECETMTPVKTCFLLLLSVLFIAPTVSEVVMSMSDCKGFLLNNKPPQVPDVVEDDKIQDNNRYKVICQTYKDERRFVTLYDTKNKIPVFSAYKFTKPDTGRPDDLWKMEPQLEDMGTDKNMEDNDINVEYNNQAGDKDYKEGTAYDKGHLLPSSYAKSQDDKTSTSTLTNAVPQVRSFNRGSWARMEKCVKCVMEKFCVNSNKVIEGYVITGAKPGNSEPVNRRVNVPSLLWSAFCCYSNNKWIASAYWGENVKDGADDTILPTNTLTQLYDQLKDGDKRFEAFPGSSCPLVETVDDLYSQVKNDCYCVKKTKS</sequence>
<accession>A0A9W2Y743</accession>
<evidence type="ECO:0000313" key="4">
    <source>
        <dbReference type="Proteomes" id="UP000515150"/>
    </source>
</evidence>
<dbReference type="InterPro" id="IPR001604">
    <property type="entry name" value="Endo_G_ENPP1-like_dom"/>
</dbReference>
<feature type="chain" id="PRO_5040984702" evidence="1">
    <location>
        <begin position="33"/>
        <end position="319"/>
    </location>
</feature>
<organism evidence="4 5">
    <name type="scientific">Betta splendens</name>
    <name type="common">Siamese fighting fish</name>
    <dbReference type="NCBI Taxonomy" id="158456"/>
    <lineage>
        <taxon>Eukaryota</taxon>
        <taxon>Metazoa</taxon>
        <taxon>Chordata</taxon>
        <taxon>Craniata</taxon>
        <taxon>Vertebrata</taxon>
        <taxon>Euteleostomi</taxon>
        <taxon>Actinopterygii</taxon>
        <taxon>Neopterygii</taxon>
        <taxon>Teleostei</taxon>
        <taxon>Neoteleostei</taxon>
        <taxon>Acanthomorphata</taxon>
        <taxon>Anabantaria</taxon>
        <taxon>Anabantiformes</taxon>
        <taxon>Anabantoidei</taxon>
        <taxon>Osphronemidae</taxon>
        <taxon>Betta</taxon>
    </lineage>
</organism>